<dbReference type="Pfam" id="PF18912">
    <property type="entry name" value="DZR_2"/>
    <property type="match status" value="1"/>
</dbReference>
<feature type="domain" description="Double zinc ribbon" evidence="4">
    <location>
        <begin position="11"/>
        <end position="69"/>
    </location>
</feature>
<dbReference type="AlphaFoldDB" id="A0A2M9G6N4"/>
<dbReference type="SUPFAM" id="SSF53271">
    <property type="entry name" value="PRTase-like"/>
    <property type="match status" value="1"/>
</dbReference>
<evidence type="ECO:0000259" key="4">
    <source>
        <dbReference type="Pfam" id="PF18912"/>
    </source>
</evidence>
<evidence type="ECO:0000313" key="6">
    <source>
        <dbReference type="Proteomes" id="UP000229498"/>
    </source>
</evidence>
<evidence type="ECO:0000256" key="2">
    <source>
        <dbReference type="SAM" id="SignalP"/>
    </source>
</evidence>
<feature type="chain" id="PRO_5014915916" evidence="2">
    <location>
        <begin position="23"/>
        <end position="247"/>
    </location>
</feature>
<dbReference type="Pfam" id="PF00156">
    <property type="entry name" value="Pribosyltran"/>
    <property type="match status" value="1"/>
</dbReference>
<evidence type="ECO:0000259" key="3">
    <source>
        <dbReference type="Pfam" id="PF00156"/>
    </source>
</evidence>
<keyword evidence="6" id="KW-1185">Reference proteome</keyword>
<comment type="similarity">
    <text evidence="1">Belongs to the ComF/GntX family.</text>
</comment>
<organism evidence="5 6">
    <name type="scientific">Minwuia thermotolerans</name>
    <dbReference type="NCBI Taxonomy" id="2056226"/>
    <lineage>
        <taxon>Bacteria</taxon>
        <taxon>Pseudomonadati</taxon>
        <taxon>Pseudomonadota</taxon>
        <taxon>Alphaproteobacteria</taxon>
        <taxon>Minwuiales</taxon>
        <taxon>Minwuiaceae</taxon>
        <taxon>Minwuia</taxon>
    </lineage>
</organism>
<gene>
    <name evidence="5" type="ORF">CVT23_01395</name>
</gene>
<dbReference type="InterPro" id="IPR044005">
    <property type="entry name" value="DZR_2"/>
</dbReference>
<dbReference type="CDD" id="cd06223">
    <property type="entry name" value="PRTases_typeI"/>
    <property type="match status" value="1"/>
</dbReference>
<dbReference type="InterPro" id="IPR029057">
    <property type="entry name" value="PRTase-like"/>
</dbReference>
<dbReference type="Proteomes" id="UP000229498">
    <property type="component" value="Unassembled WGS sequence"/>
</dbReference>
<dbReference type="PANTHER" id="PTHR47505">
    <property type="entry name" value="DNA UTILIZATION PROTEIN YHGH"/>
    <property type="match status" value="1"/>
</dbReference>
<dbReference type="RefSeq" id="WP_109793789.1">
    <property type="nucleotide sequence ID" value="NZ_PHIG01000005.1"/>
</dbReference>
<dbReference type="PANTHER" id="PTHR47505:SF1">
    <property type="entry name" value="DNA UTILIZATION PROTEIN YHGH"/>
    <property type="match status" value="1"/>
</dbReference>
<dbReference type="EMBL" id="PHIG01000005">
    <property type="protein sequence ID" value="PJK31363.1"/>
    <property type="molecule type" value="Genomic_DNA"/>
</dbReference>
<dbReference type="GO" id="GO:0016757">
    <property type="term" value="F:glycosyltransferase activity"/>
    <property type="evidence" value="ECO:0007669"/>
    <property type="project" value="UniProtKB-KW"/>
</dbReference>
<name>A0A2M9G6N4_9PROT</name>
<feature type="signal peptide" evidence="2">
    <location>
        <begin position="1"/>
        <end position="22"/>
    </location>
</feature>
<keyword evidence="5" id="KW-0328">Glycosyltransferase</keyword>
<proteinExistence type="inferred from homology"/>
<comment type="caution">
    <text evidence="5">The sequence shown here is derived from an EMBL/GenBank/DDBJ whole genome shotgun (WGS) entry which is preliminary data.</text>
</comment>
<protein>
    <submittedName>
        <fullName evidence="5">Amidophosphoribosyltransferase</fullName>
    </submittedName>
</protein>
<dbReference type="Gene3D" id="3.40.50.2020">
    <property type="match status" value="1"/>
</dbReference>
<dbReference type="OrthoDB" id="9779910at2"/>
<feature type="domain" description="Phosphoribosyltransferase" evidence="3">
    <location>
        <begin position="184"/>
        <end position="238"/>
    </location>
</feature>
<keyword evidence="5" id="KW-0808">Transferase</keyword>
<evidence type="ECO:0000256" key="1">
    <source>
        <dbReference type="ARBA" id="ARBA00008007"/>
    </source>
</evidence>
<dbReference type="InterPro" id="IPR051910">
    <property type="entry name" value="ComF/GntX_DNA_util-trans"/>
</dbReference>
<keyword evidence="2" id="KW-0732">Signal</keyword>
<sequence>MKLLRPAARLALDVLLPPQCFACGAEVADPARLCARCFGESDFITEPMCACCGLPFDFETEPGRVCALCAAQPPVFDRARSAVRYDEPLRQAVLGFKHGDRTDMAAGLATLLWRAGRPLLADADGVVPVPLHRRRLWRRRYNQAALLSRELAIRAGIGFLPDLLERRRPTRSQGGLSATARRRNVRGAFRLAEGAAERVRDARLVLVDDVYTTGATVEACARVLRRGGAASVDVLTVARVVRAGQTH</sequence>
<accession>A0A2M9G6N4</accession>
<dbReference type="InterPro" id="IPR000836">
    <property type="entry name" value="PRTase_dom"/>
</dbReference>
<reference evidence="5 6" key="1">
    <citation type="submission" date="2017-11" db="EMBL/GenBank/DDBJ databases">
        <title>Draft genome sequence of Rhizobiales bacterium SY3-13.</title>
        <authorList>
            <person name="Sun C."/>
        </authorList>
    </citation>
    <scope>NUCLEOTIDE SEQUENCE [LARGE SCALE GENOMIC DNA]</scope>
    <source>
        <strain evidence="5 6">SY3-13</strain>
    </source>
</reference>
<evidence type="ECO:0000313" key="5">
    <source>
        <dbReference type="EMBL" id="PJK31363.1"/>
    </source>
</evidence>